<feature type="chain" id="PRO_5044834281" description="Secreted protein" evidence="1">
    <location>
        <begin position="19"/>
        <end position="113"/>
    </location>
</feature>
<evidence type="ECO:0000256" key="1">
    <source>
        <dbReference type="SAM" id="SignalP"/>
    </source>
</evidence>
<accession>A0ABD2X619</accession>
<sequence length="113" mass="12906">MLLLLCVCVCVCVCCLSAVWWQRGDGDGCGCATPRHLDLLKAAHHRGHQKKKKKTAAFRAAASELSRTMSWSVARGCKIHRGHLKRYRVQEKDREKEHAKMCSGLERKRELFE</sequence>
<gene>
    <name evidence="2" type="ORF">TKK_006401</name>
</gene>
<dbReference type="AlphaFoldDB" id="A0ABD2X619"/>
<name>A0ABD2X619_9HYME</name>
<evidence type="ECO:0008006" key="4">
    <source>
        <dbReference type="Google" id="ProtNLM"/>
    </source>
</evidence>
<proteinExistence type="predicted"/>
<keyword evidence="1" id="KW-0732">Signal</keyword>
<reference evidence="2 3" key="1">
    <citation type="journal article" date="2024" name="bioRxiv">
        <title>A reference genome for Trichogramma kaykai: A tiny desert-dwelling parasitoid wasp with competing sex-ratio distorters.</title>
        <authorList>
            <person name="Culotta J."/>
            <person name="Lindsey A.R."/>
        </authorList>
    </citation>
    <scope>NUCLEOTIDE SEQUENCE [LARGE SCALE GENOMIC DNA]</scope>
    <source>
        <strain evidence="2 3">KSX58</strain>
    </source>
</reference>
<evidence type="ECO:0000313" key="2">
    <source>
        <dbReference type="EMBL" id="KAL3400560.1"/>
    </source>
</evidence>
<dbReference type="Proteomes" id="UP001627154">
    <property type="component" value="Unassembled WGS sequence"/>
</dbReference>
<feature type="signal peptide" evidence="1">
    <location>
        <begin position="1"/>
        <end position="18"/>
    </location>
</feature>
<comment type="caution">
    <text evidence="2">The sequence shown here is derived from an EMBL/GenBank/DDBJ whole genome shotgun (WGS) entry which is preliminary data.</text>
</comment>
<keyword evidence="3" id="KW-1185">Reference proteome</keyword>
<dbReference type="EMBL" id="JBJJXI010000051">
    <property type="protein sequence ID" value="KAL3400560.1"/>
    <property type="molecule type" value="Genomic_DNA"/>
</dbReference>
<evidence type="ECO:0000313" key="3">
    <source>
        <dbReference type="Proteomes" id="UP001627154"/>
    </source>
</evidence>
<protein>
    <recommendedName>
        <fullName evidence="4">Secreted protein</fullName>
    </recommendedName>
</protein>
<organism evidence="2 3">
    <name type="scientific">Trichogramma kaykai</name>
    <dbReference type="NCBI Taxonomy" id="54128"/>
    <lineage>
        <taxon>Eukaryota</taxon>
        <taxon>Metazoa</taxon>
        <taxon>Ecdysozoa</taxon>
        <taxon>Arthropoda</taxon>
        <taxon>Hexapoda</taxon>
        <taxon>Insecta</taxon>
        <taxon>Pterygota</taxon>
        <taxon>Neoptera</taxon>
        <taxon>Endopterygota</taxon>
        <taxon>Hymenoptera</taxon>
        <taxon>Apocrita</taxon>
        <taxon>Proctotrupomorpha</taxon>
        <taxon>Chalcidoidea</taxon>
        <taxon>Trichogrammatidae</taxon>
        <taxon>Trichogramma</taxon>
    </lineage>
</organism>